<evidence type="ECO:0000313" key="3">
    <source>
        <dbReference type="EMBL" id="CAF3716277.1"/>
    </source>
</evidence>
<dbReference type="GO" id="GO:0045505">
    <property type="term" value="F:dynein intermediate chain binding"/>
    <property type="evidence" value="ECO:0007669"/>
    <property type="project" value="TreeGrafter"/>
</dbReference>
<evidence type="ECO:0008006" key="5">
    <source>
        <dbReference type="Google" id="ProtNLM"/>
    </source>
</evidence>
<accession>A0A814CG07</accession>
<dbReference type="Pfam" id="PF03645">
    <property type="entry name" value="Tctex-1"/>
    <property type="match status" value="1"/>
</dbReference>
<dbReference type="OrthoDB" id="10059120at2759"/>
<dbReference type="EMBL" id="CAJNOQ010002114">
    <property type="protein sequence ID" value="CAF0939604.1"/>
    <property type="molecule type" value="Genomic_DNA"/>
</dbReference>
<dbReference type="InterPro" id="IPR038586">
    <property type="entry name" value="Tctex-1-like_sf"/>
</dbReference>
<proteinExistence type="inferred from homology"/>
<dbReference type="Gene3D" id="3.30.1140.40">
    <property type="entry name" value="Tctex-1"/>
    <property type="match status" value="1"/>
</dbReference>
<dbReference type="AlphaFoldDB" id="A0A814CG07"/>
<evidence type="ECO:0000313" key="4">
    <source>
        <dbReference type="Proteomes" id="UP000663829"/>
    </source>
</evidence>
<name>A0A814CG07_9BILA</name>
<dbReference type="InterPro" id="IPR005334">
    <property type="entry name" value="Tctex-1-like"/>
</dbReference>
<dbReference type="Proteomes" id="UP000663829">
    <property type="component" value="Unassembled WGS sequence"/>
</dbReference>
<dbReference type="Proteomes" id="UP000681722">
    <property type="component" value="Unassembled WGS sequence"/>
</dbReference>
<dbReference type="GO" id="GO:0005737">
    <property type="term" value="C:cytoplasm"/>
    <property type="evidence" value="ECO:0007669"/>
    <property type="project" value="TreeGrafter"/>
</dbReference>
<dbReference type="PANTHER" id="PTHR21255:SF4">
    <property type="entry name" value="DYNEIN LIGHT CHAIN TCTEX-TYPE"/>
    <property type="match status" value="1"/>
</dbReference>
<organism evidence="2 4">
    <name type="scientific">Didymodactylos carnosus</name>
    <dbReference type="NCBI Taxonomy" id="1234261"/>
    <lineage>
        <taxon>Eukaryota</taxon>
        <taxon>Metazoa</taxon>
        <taxon>Spiralia</taxon>
        <taxon>Gnathifera</taxon>
        <taxon>Rotifera</taxon>
        <taxon>Eurotatoria</taxon>
        <taxon>Bdelloidea</taxon>
        <taxon>Philodinida</taxon>
        <taxon>Philodinidae</taxon>
        <taxon>Didymodactylos</taxon>
    </lineage>
</organism>
<dbReference type="GO" id="GO:0007018">
    <property type="term" value="P:microtubule-based movement"/>
    <property type="evidence" value="ECO:0007669"/>
    <property type="project" value="TreeGrafter"/>
</dbReference>
<dbReference type="GO" id="GO:0005868">
    <property type="term" value="C:cytoplasmic dynein complex"/>
    <property type="evidence" value="ECO:0007669"/>
    <property type="project" value="TreeGrafter"/>
</dbReference>
<comment type="similarity">
    <text evidence="1">Belongs to the dynein light chain Tctex-type family.</text>
</comment>
<evidence type="ECO:0000256" key="1">
    <source>
        <dbReference type="ARBA" id="ARBA00005361"/>
    </source>
</evidence>
<dbReference type="PANTHER" id="PTHR21255">
    <property type="entry name" value="T-COMPLEX-ASSOCIATED-TESTIS-EXPRESSED 1/ DYNEIN LIGHT CHAIN"/>
    <property type="match status" value="1"/>
</dbReference>
<dbReference type="EMBL" id="CAJOBC010002114">
    <property type="protein sequence ID" value="CAF3716277.1"/>
    <property type="molecule type" value="Genomic_DNA"/>
</dbReference>
<reference evidence="2" key="1">
    <citation type="submission" date="2021-02" db="EMBL/GenBank/DDBJ databases">
        <authorList>
            <person name="Nowell W R."/>
        </authorList>
    </citation>
    <scope>NUCLEOTIDE SEQUENCE</scope>
</reference>
<dbReference type="CDD" id="cd21455">
    <property type="entry name" value="DLC-like_DYNLT1_DYNLT3"/>
    <property type="match status" value="1"/>
</dbReference>
<keyword evidence="4" id="KW-1185">Reference proteome</keyword>
<gene>
    <name evidence="2" type="ORF">GPM918_LOCUS10635</name>
    <name evidence="3" type="ORF">SRO942_LOCUS10636</name>
</gene>
<protein>
    <recommendedName>
        <fullName evidence="5">Dynein light chain</fullName>
    </recommendedName>
</protein>
<sequence>MSVNTMIVKKRDSDELGPCYRHKHHIECFELTNAADIIRKSIEDILHSNDYDDEKTENWSMEIVKMCQEQLYQSQKDFKMIVTCIIVPKKGKNVHMSNACLWQFPIDGSCIIRWENLSMYCVVSAFALTL</sequence>
<evidence type="ECO:0000313" key="2">
    <source>
        <dbReference type="EMBL" id="CAF0939604.1"/>
    </source>
</evidence>
<comment type="caution">
    <text evidence="2">The sequence shown here is derived from an EMBL/GenBank/DDBJ whole genome shotgun (WGS) entry which is preliminary data.</text>
</comment>